<comment type="function">
    <text evidence="6">Succinyl-CoA synthetase functions in the citric acid cycle (TCA), coupling the hydrolysis of succinyl-CoA to the synthesis of either ATP or GTP and thus represents the only step of substrate-level phosphorylation in the TCA. The alpha subunit of the enzyme binds the substrates coenzyme A and phosphate, while succinate binding and nucleotide specificity is provided by the beta subunit.</text>
</comment>
<dbReference type="RefSeq" id="WP_126375697.1">
    <property type="nucleotide sequence ID" value="NZ_AP017378.1"/>
</dbReference>
<dbReference type="GO" id="GO:0004775">
    <property type="term" value="F:succinate-CoA ligase (ADP-forming) activity"/>
    <property type="evidence" value="ECO:0007669"/>
    <property type="project" value="UniProtKB-EC"/>
</dbReference>
<reference evidence="8 9" key="1">
    <citation type="journal article" date="2018" name="Sci. Adv.">
        <title>Multi-heme cytochromes provide a pathway for survival in energy-limited environments.</title>
        <authorList>
            <person name="Deng X."/>
            <person name="Dohmae N."/>
            <person name="Nealson K.H."/>
            <person name="Hashimoto K."/>
            <person name="Okamoto A."/>
        </authorList>
    </citation>
    <scope>NUCLEOTIDE SEQUENCE [LARGE SCALE GENOMIC DNA]</scope>
    <source>
        <strain evidence="8 9">IS5</strain>
    </source>
</reference>
<organism evidence="8 9">
    <name type="scientific">Desulfovibrio ferrophilus</name>
    <dbReference type="NCBI Taxonomy" id="241368"/>
    <lineage>
        <taxon>Bacteria</taxon>
        <taxon>Pseudomonadati</taxon>
        <taxon>Thermodesulfobacteriota</taxon>
        <taxon>Desulfovibrionia</taxon>
        <taxon>Desulfovibrionales</taxon>
        <taxon>Desulfovibrionaceae</taxon>
        <taxon>Desulfovibrio</taxon>
    </lineage>
</organism>
<dbReference type="PROSITE" id="PS01216">
    <property type="entry name" value="SUCCINYL_COA_LIG_1"/>
    <property type="match status" value="1"/>
</dbReference>
<keyword evidence="3 6" id="KW-0547">Nucleotide-binding</keyword>
<evidence type="ECO:0000256" key="1">
    <source>
        <dbReference type="ARBA" id="ARBA00022532"/>
    </source>
</evidence>
<dbReference type="NCBIfam" id="NF004230">
    <property type="entry name" value="PRK05678.1"/>
    <property type="match status" value="1"/>
</dbReference>
<evidence type="ECO:0000313" key="9">
    <source>
        <dbReference type="Proteomes" id="UP000269883"/>
    </source>
</evidence>
<dbReference type="Gene3D" id="3.40.50.720">
    <property type="entry name" value="NAD(P)-binding Rossmann-like Domain"/>
    <property type="match status" value="1"/>
</dbReference>
<dbReference type="PANTHER" id="PTHR11117">
    <property type="entry name" value="SUCCINYL-COA LIGASE SUBUNIT ALPHA"/>
    <property type="match status" value="1"/>
</dbReference>
<keyword evidence="9" id="KW-1185">Reference proteome</keyword>
<dbReference type="PROSITE" id="PS00399">
    <property type="entry name" value="SUCCINYL_COA_LIG_2"/>
    <property type="match status" value="1"/>
</dbReference>
<feature type="domain" description="CoA-binding" evidence="7">
    <location>
        <begin position="403"/>
        <end position="499"/>
    </location>
</feature>
<comment type="subunit">
    <text evidence="6">Heterotetramer of two alpha and two beta subunits.</text>
</comment>
<evidence type="ECO:0000256" key="5">
    <source>
        <dbReference type="RuleBase" id="RU000677"/>
    </source>
</evidence>
<comment type="catalytic activity">
    <reaction evidence="6">
        <text>succinate + ATP + CoA = succinyl-CoA + ADP + phosphate</text>
        <dbReference type="Rhea" id="RHEA:17661"/>
        <dbReference type="ChEBI" id="CHEBI:30031"/>
        <dbReference type="ChEBI" id="CHEBI:30616"/>
        <dbReference type="ChEBI" id="CHEBI:43474"/>
        <dbReference type="ChEBI" id="CHEBI:57287"/>
        <dbReference type="ChEBI" id="CHEBI:57292"/>
        <dbReference type="ChEBI" id="CHEBI:456216"/>
        <dbReference type="EC" id="6.2.1.5"/>
    </reaction>
</comment>
<evidence type="ECO:0000259" key="7">
    <source>
        <dbReference type="SMART" id="SM00881"/>
    </source>
</evidence>
<dbReference type="SUPFAM" id="SSF52210">
    <property type="entry name" value="Succinyl-CoA synthetase domains"/>
    <property type="match status" value="2"/>
</dbReference>
<dbReference type="EC" id="6.2.1.5" evidence="6"/>
<dbReference type="SUPFAM" id="SSF51735">
    <property type="entry name" value="NAD(P)-binding Rossmann-fold domains"/>
    <property type="match status" value="1"/>
</dbReference>
<dbReference type="InterPro" id="IPR036291">
    <property type="entry name" value="NAD(P)-bd_dom_sf"/>
</dbReference>
<dbReference type="OrthoDB" id="9802602at2"/>
<dbReference type="KEGG" id="dfl:DFE_0173"/>
<dbReference type="InterPro" id="IPR013815">
    <property type="entry name" value="ATP_grasp_subdomain_1"/>
</dbReference>
<dbReference type="GO" id="GO:0004776">
    <property type="term" value="F:succinate-CoA ligase (GDP-forming) activity"/>
    <property type="evidence" value="ECO:0007669"/>
    <property type="project" value="TreeGrafter"/>
</dbReference>
<keyword evidence="1 6" id="KW-0816">Tricarboxylic acid cycle</keyword>
<keyword evidence="2 5" id="KW-0436">Ligase</keyword>
<gene>
    <name evidence="8" type="ORF">DFE_0173</name>
</gene>
<dbReference type="SMART" id="SM00881">
    <property type="entry name" value="CoA_binding"/>
    <property type="match status" value="1"/>
</dbReference>
<dbReference type="InterPro" id="IPR005810">
    <property type="entry name" value="CoA_lig_alpha"/>
</dbReference>
<dbReference type="InterPro" id="IPR016102">
    <property type="entry name" value="Succinyl-CoA_synth-like"/>
</dbReference>
<evidence type="ECO:0000256" key="2">
    <source>
        <dbReference type="ARBA" id="ARBA00022598"/>
    </source>
</evidence>
<sequence length="689" mass="73848">MLLNEHQSKLLFAEAGINVPEGILFSSQTLENVQPSFPLPWYLKSQVLAGGRGKAGGILRIDSREDLVPLSKKLFGMTIKGKDVPLLRLEKSTEIVREFYCSFTVARELASVVFTVGREGGMEIENLSPDNLLVQKIPMSLGLTEYNMRAAFFHLGMDAEFWSHFREFVGKLYAAVRDYGLLLAEVNPLVLTEESSWVALDGKVEIDDNFLFQHTDLERFYTPEHASREENIARKAGLAFHSLSGRIGLMVNGAGLAMATMDLLNKSALPAANFMDLGGAADLDRMRTAMTLLFEDDSVEAVLINIFGGVLSCRKVALALYEALEGQAPAKPLVVRLSGNEAEAGREILTDVNSDKLVIVTNMAEAIAALKRIDGQQAETCKACEAVSVDLKFEPQPLGEGLPFEKDLPVLVQGITGKTAQLHTGLMQAYGTNIVAGVTPFKGGQEVQGVPVYNSVREACAKHEIGASIIFVPAAFAPAAILEAAHAGIKWVVCITDGLSQQDMLWVREQLAPLGTRLVGPNNPGLIAPGRTKIGIMPDYAFAPGPVAVLSRSGTLTYEASRRLSDAGIGQSLCVGIGGDPFVGTSFIDLFELLRNDPNTQAVVILGEIGGSAEEQLAEYVKETGFTKPVVGFIAGQTAPPGKRLGHAGAILESGRGIEDKLEAMTGAGFALANNLDELPGLVAEALKK</sequence>
<evidence type="ECO:0000256" key="3">
    <source>
        <dbReference type="ARBA" id="ARBA00022741"/>
    </source>
</evidence>
<dbReference type="PANTHER" id="PTHR11117:SF2">
    <property type="entry name" value="SUCCINATE--COA LIGASE [ADP_GDP-FORMING] SUBUNIT ALPHA, MITOCHONDRIAL"/>
    <property type="match status" value="1"/>
</dbReference>
<dbReference type="UniPathway" id="UPA00223">
    <property type="reaction ID" value="UER00999"/>
</dbReference>
<dbReference type="Gene3D" id="3.30.1490.20">
    <property type="entry name" value="ATP-grasp fold, A domain"/>
    <property type="match status" value="1"/>
</dbReference>
<proteinExistence type="inferred from homology"/>
<dbReference type="SUPFAM" id="SSF56059">
    <property type="entry name" value="Glutathione synthetase ATP-binding domain-like"/>
    <property type="match status" value="1"/>
</dbReference>
<dbReference type="NCBIfam" id="TIGR01019">
    <property type="entry name" value="sucCoAalpha"/>
    <property type="match status" value="1"/>
</dbReference>
<evidence type="ECO:0000313" key="8">
    <source>
        <dbReference type="EMBL" id="BBD06899.1"/>
    </source>
</evidence>
<dbReference type="InterPro" id="IPR005811">
    <property type="entry name" value="SUCC_ACL_C"/>
</dbReference>
<dbReference type="InterPro" id="IPR013650">
    <property type="entry name" value="ATP-grasp_succ-CoA_synth-type"/>
</dbReference>
<dbReference type="Gene3D" id="3.30.470.20">
    <property type="entry name" value="ATP-grasp fold, B domain"/>
    <property type="match status" value="1"/>
</dbReference>
<dbReference type="GO" id="GO:0006099">
    <property type="term" value="P:tricarboxylic acid cycle"/>
    <property type="evidence" value="ECO:0007669"/>
    <property type="project" value="UniProtKB-UniPathway"/>
</dbReference>
<dbReference type="InterPro" id="IPR003781">
    <property type="entry name" value="CoA-bd"/>
</dbReference>
<name>A0A2Z6AUJ0_9BACT</name>
<dbReference type="PRINTS" id="PR01798">
    <property type="entry name" value="SCOASYNTHASE"/>
</dbReference>
<dbReference type="EMBL" id="AP017378">
    <property type="protein sequence ID" value="BBD06899.1"/>
    <property type="molecule type" value="Genomic_DNA"/>
</dbReference>
<dbReference type="Pfam" id="PF08442">
    <property type="entry name" value="ATP-grasp_2"/>
    <property type="match status" value="1"/>
</dbReference>
<comment type="similarity">
    <text evidence="4 5">Belongs to the succinate/malate CoA ligase alpha subunit family.</text>
</comment>
<dbReference type="Gene3D" id="3.40.50.261">
    <property type="entry name" value="Succinyl-CoA synthetase domains"/>
    <property type="match status" value="2"/>
</dbReference>
<dbReference type="InterPro" id="IPR017440">
    <property type="entry name" value="Cit_synth/succinyl-CoA_lig_AS"/>
</dbReference>
<protein>
    <recommendedName>
        <fullName evidence="6">Succinate--CoA ligase [ADP-forming] subunit alpha</fullName>
        <ecNumber evidence="6">6.2.1.5</ecNumber>
    </recommendedName>
</protein>
<evidence type="ECO:0000256" key="4">
    <source>
        <dbReference type="ARBA" id="ARBA00060724"/>
    </source>
</evidence>
<accession>A0A2Z6AUJ0</accession>
<dbReference type="FunFam" id="3.40.50.720:FF:000277">
    <property type="entry name" value="Succinate--CoA ligase [ADP-forming] subunit alpha"/>
    <property type="match status" value="1"/>
</dbReference>
<dbReference type="GO" id="GO:0005524">
    <property type="term" value="F:ATP binding"/>
    <property type="evidence" value="ECO:0007669"/>
    <property type="project" value="InterPro"/>
</dbReference>
<comment type="pathway">
    <text evidence="6">Carbohydrate metabolism; tricarboxylic acid cycle; succinate from succinyl-CoA (ligase route): step 1/1.</text>
</comment>
<dbReference type="AlphaFoldDB" id="A0A2Z6AUJ0"/>
<dbReference type="InterPro" id="IPR033847">
    <property type="entry name" value="Citrt_syn/SCS-alpha_CS"/>
</dbReference>
<dbReference type="GO" id="GO:0009361">
    <property type="term" value="C:succinate-CoA ligase complex (ADP-forming)"/>
    <property type="evidence" value="ECO:0007669"/>
    <property type="project" value="TreeGrafter"/>
</dbReference>
<dbReference type="Pfam" id="PF02629">
    <property type="entry name" value="CoA_binding"/>
    <property type="match status" value="1"/>
</dbReference>
<dbReference type="Proteomes" id="UP000269883">
    <property type="component" value="Chromosome"/>
</dbReference>
<dbReference type="Pfam" id="PF00549">
    <property type="entry name" value="Ligase_CoA"/>
    <property type="match status" value="2"/>
</dbReference>
<evidence type="ECO:0000256" key="6">
    <source>
        <dbReference type="RuleBase" id="RU000699"/>
    </source>
</evidence>